<proteinExistence type="predicted"/>
<dbReference type="InterPro" id="IPR050321">
    <property type="entry name" value="Glycosyltr_2/OpgH_subfam"/>
</dbReference>
<dbReference type="PANTHER" id="PTHR43867">
    <property type="entry name" value="CELLULOSE SYNTHASE CATALYTIC SUBUNIT A [UDP-FORMING]"/>
    <property type="match status" value="1"/>
</dbReference>
<evidence type="ECO:0000256" key="4">
    <source>
        <dbReference type="ARBA" id="ARBA00022692"/>
    </source>
</evidence>
<dbReference type="Pfam" id="PF00535">
    <property type="entry name" value="Glycos_transf_2"/>
    <property type="match status" value="1"/>
</dbReference>
<feature type="domain" description="Glycosyltransferase 2-like" evidence="8">
    <location>
        <begin position="207"/>
        <end position="311"/>
    </location>
</feature>
<comment type="subcellular location">
    <subcellularLocation>
        <location evidence="1">Membrane</location>
        <topology evidence="1">Multi-pass membrane protein</topology>
    </subcellularLocation>
</comment>
<feature type="transmembrane region" description="Helical" evidence="7">
    <location>
        <begin position="127"/>
        <end position="147"/>
    </location>
</feature>
<keyword evidence="10" id="KW-1185">Reference proteome</keyword>
<evidence type="ECO:0000256" key="1">
    <source>
        <dbReference type="ARBA" id="ARBA00004141"/>
    </source>
</evidence>
<dbReference type="GO" id="GO:0016020">
    <property type="term" value="C:membrane"/>
    <property type="evidence" value="ECO:0007669"/>
    <property type="project" value="UniProtKB-SubCell"/>
</dbReference>
<evidence type="ECO:0000256" key="5">
    <source>
        <dbReference type="ARBA" id="ARBA00022989"/>
    </source>
</evidence>
<keyword evidence="3" id="KW-0808">Transferase</keyword>
<dbReference type="GO" id="GO:0016757">
    <property type="term" value="F:glycosyltransferase activity"/>
    <property type="evidence" value="ECO:0007669"/>
    <property type="project" value="UniProtKB-KW"/>
</dbReference>
<reference evidence="9 10" key="1">
    <citation type="submission" date="2016-03" db="EMBL/GenBank/DDBJ databases">
        <authorList>
            <person name="Ploux O."/>
        </authorList>
    </citation>
    <scope>NUCLEOTIDE SEQUENCE [LARGE SCALE GENOMIC DNA]</scope>
    <source>
        <strain evidence="9 10">UAMH 11012</strain>
    </source>
</reference>
<evidence type="ECO:0000256" key="6">
    <source>
        <dbReference type="ARBA" id="ARBA00023136"/>
    </source>
</evidence>
<dbReference type="EMBL" id="FJOG01000033">
    <property type="protein sequence ID" value="CZR65921.1"/>
    <property type="molecule type" value="Genomic_DNA"/>
</dbReference>
<dbReference type="OrthoDB" id="72851at2759"/>
<gene>
    <name evidence="9" type="ORF">PAC_15821</name>
</gene>
<name>A0A1L7XLI7_9HELO</name>
<dbReference type="InterPro" id="IPR001173">
    <property type="entry name" value="Glyco_trans_2-like"/>
</dbReference>
<dbReference type="SUPFAM" id="SSF53448">
    <property type="entry name" value="Nucleotide-diphospho-sugar transferases"/>
    <property type="match status" value="1"/>
</dbReference>
<dbReference type="Proteomes" id="UP000184330">
    <property type="component" value="Unassembled WGS sequence"/>
</dbReference>
<feature type="transmembrane region" description="Helical" evidence="7">
    <location>
        <begin position="401"/>
        <end position="423"/>
    </location>
</feature>
<evidence type="ECO:0000259" key="8">
    <source>
        <dbReference type="Pfam" id="PF00535"/>
    </source>
</evidence>
<sequence>MEVLKKDQRNKSSSPQVHDSNVTIRLSSVGSNRSFQHPAIFIMSILIGNTRIWFPHRRTYSSKTSEGSTLASKYCDKGLEESDSMHVARQDLLFNIPGPEKHIWTVLEVPPQDDPDIMQMASWKRPLARLVGFTGIVPTLLILWNAITQSLCLIEMGADHATPTWRLVVACYSAPTLPLALVKLKIFQGKFRPRLRLVGADVPFVDVIIPCCNEPLDVLQDTILAAIALDYPEDRFRVIVTDDGGSVQLRAWVSEQGQHNLCYTARIQNSSSGFKACNLNHAIQFIEKYLAREPAEFIASLDGDMIPEKKWAKWLRGVIPHLVLNPKIEVVCPTQGWKTAYVAESLQYGLMPESYLGHIKQFTRGNLGGIQMATHFRFCLFQSYTGSLTVWQRLLGLSYGIMVLIQPIFMAIDTIATPIYLVMGVHGVLLQPSRPPLPTSNSLCHDNHEMGT</sequence>
<keyword evidence="6 7" id="KW-0472">Membrane</keyword>
<evidence type="ECO:0000256" key="2">
    <source>
        <dbReference type="ARBA" id="ARBA00022676"/>
    </source>
</evidence>
<accession>A0A1L7XLI7</accession>
<evidence type="ECO:0000256" key="7">
    <source>
        <dbReference type="SAM" id="Phobius"/>
    </source>
</evidence>
<dbReference type="AlphaFoldDB" id="A0A1L7XLI7"/>
<keyword evidence="5 7" id="KW-1133">Transmembrane helix</keyword>
<protein>
    <recommendedName>
        <fullName evidence="8">Glycosyltransferase 2-like domain-containing protein</fullName>
    </recommendedName>
</protein>
<dbReference type="InterPro" id="IPR029044">
    <property type="entry name" value="Nucleotide-diphossugar_trans"/>
</dbReference>
<organism evidence="9 10">
    <name type="scientific">Phialocephala subalpina</name>
    <dbReference type="NCBI Taxonomy" id="576137"/>
    <lineage>
        <taxon>Eukaryota</taxon>
        <taxon>Fungi</taxon>
        <taxon>Dikarya</taxon>
        <taxon>Ascomycota</taxon>
        <taxon>Pezizomycotina</taxon>
        <taxon>Leotiomycetes</taxon>
        <taxon>Helotiales</taxon>
        <taxon>Mollisiaceae</taxon>
        <taxon>Phialocephala</taxon>
        <taxon>Phialocephala fortinii species complex</taxon>
    </lineage>
</organism>
<evidence type="ECO:0000256" key="3">
    <source>
        <dbReference type="ARBA" id="ARBA00022679"/>
    </source>
</evidence>
<feature type="transmembrane region" description="Helical" evidence="7">
    <location>
        <begin position="167"/>
        <end position="186"/>
    </location>
</feature>
<keyword evidence="2" id="KW-0328">Glycosyltransferase</keyword>
<dbReference type="STRING" id="576137.A0A1L7XLI7"/>
<evidence type="ECO:0000313" key="10">
    <source>
        <dbReference type="Proteomes" id="UP000184330"/>
    </source>
</evidence>
<dbReference type="PANTHER" id="PTHR43867:SF2">
    <property type="entry name" value="CELLULOSE SYNTHASE CATALYTIC SUBUNIT A [UDP-FORMING]"/>
    <property type="match status" value="1"/>
</dbReference>
<dbReference type="Gene3D" id="3.90.550.10">
    <property type="entry name" value="Spore Coat Polysaccharide Biosynthesis Protein SpsA, Chain A"/>
    <property type="match status" value="1"/>
</dbReference>
<evidence type="ECO:0000313" key="9">
    <source>
        <dbReference type="EMBL" id="CZR65921.1"/>
    </source>
</evidence>
<keyword evidence="4 7" id="KW-0812">Transmembrane</keyword>